<proteinExistence type="predicted"/>
<reference evidence="1" key="1">
    <citation type="journal article" date="2014" name="Int. J. Syst. Evol. Microbiol.">
        <title>Complete genome sequence of Corynebacterium casei LMG S-19264T (=DSM 44701T), isolated from a smear-ripened cheese.</title>
        <authorList>
            <consortium name="US DOE Joint Genome Institute (JGI-PGF)"/>
            <person name="Walter F."/>
            <person name="Albersmeier A."/>
            <person name="Kalinowski J."/>
            <person name="Ruckert C."/>
        </authorList>
    </citation>
    <scope>NUCLEOTIDE SEQUENCE</scope>
    <source>
        <strain evidence="1">KCTC 23310</strain>
    </source>
</reference>
<dbReference type="EMBL" id="BMYJ01000014">
    <property type="protein sequence ID" value="GHC66420.1"/>
    <property type="molecule type" value="Genomic_DNA"/>
</dbReference>
<evidence type="ECO:0000313" key="1">
    <source>
        <dbReference type="EMBL" id="GHC66420.1"/>
    </source>
</evidence>
<comment type="caution">
    <text evidence="1">The sequence shown here is derived from an EMBL/GenBank/DDBJ whole genome shotgun (WGS) entry which is preliminary data.</text>
</comment>
<dbReference type="Proteomes" id="UP000638981">
    <property type="component" value="Unassembled WGS sequence"/>
</dbReference>
<keyword evidence="2" id="KW-1185">Reference proteome</keyword>
<sequence length="166" mass="18022">MPAERLEADPAFLADLIASIDLGQGFVHISLAQDPIATALAVPAEALTPDLLDFAQPFSLRRRGIETRIIAGESLPAPDPILIRALAEARVWVKALRDGTSLAEIAKAKGCSEPYVRNRIPLAFLAPRLQALILEGRQPPDLSLARLLRDGIPMDWEEQARSFGIA</sequence>
<name>A0A918TXB7_9RHOB</name>
<dbReference type="RefSeq" id="WP_189413305.1">
    <property type="nucleotide sequence ID" value="NZ_BMYJ01000014.1"/>
</dbReference>
<organism evidence="1 2">
    <name type="scientific">Neogemmobacter tilapiae</name>
    <dbReference type="NCBI Taxonomy" id="875041"/>
    <lineage>
        <taxon>Bacteria</taxon>
        <taxon>Pseudomonadati</taxon>
        <taxon>Pseudomonadota</taxon>
        <taxon>Alphaproteobacteria</taxon>
        <taxon>Rhodobacterales</taxon>
        <taxon>Paracoccaceae</taxon>
        <taxon>Neogemmobacter</taxon>
    </lineage>
</organism>
<dbReference type="AlphaFoldDB" id="A0A918TXB7"/>
<dbReference type="Gene3D" id="1.10.10.2830">
    <property type="match status" value="1"/>
</dbReference>
<dbReference type="SUPFAM" id="SSF109709">
    <property type="entry name" value="KorB DNA-binding domain-like"/>
    <property type="match status" value="1"/>
</dbReference>
<accession>A0A918TXB7</accession>
<gene>
    <name evidence="1" type="ORF">GCM10007315_33940</name>
</gene>
<protein>
    <submittedName>
        <fullName evidence="1">Uncharacterized protein</fullName>
    </submittedName>
</protein>
<reference evidence="1" key="2">
    <citation type="submission" date="2020-09" db="EMBL/GenBank/DDBJ databases">
        <authorList>
            <person name="Sun Q."/>
            <person name="Kim S."/>
        </authorList>
    </citation>
    <scope>NUCLEOTIDE SEQUENCE</scope>
    <source>
        <strain evidence="1">KCTC 23310</strain>
    </source>
</reference>
<evidence type="ECO:0000313" key="2">
    <source>
        <dbReference type="Proteomes" id="UP000638981"/>
    </source>
</evidence>